<comment type="subcellular location">
    <subcellularLocation>
        <location evidence="5">Nucleus</location>
    </subcellularLocation>
</comment>
<feature type="region of interest" description="Disordered" evidence="6">
    <location>
        <begin position="367"/>
        <end position="429"/>
    </location>
</feature>
<keyword evidence="1" id="KW-0805">Transcription regulation</keyword>
<dbReference type="Gene3D" id="1.10.10.10">
    <property type="entry name" value="Winged helix-like DNA-binding domain superfamily/Winged helix DNA-binding domain"/>
    <property type="match status" value="1"/>
</dbReference>
<feature type="compositionally biased region" description="Low complexity" evidence="6">
    <location>
        <begin position="130"/>
        <end position="144"/>
    </location>
</feature>
<dbReference type="Proteomes" id="UP001369815">
    <property type="component" value="Unassembled WGS sequence"/>
</dbReference>
<dbReference type="AlphaFoldDB" id="A0AAX6M9W5"/>
<feature type="compositionally biased region" description="Basic residues" evidence="6">
    <location>
        <begin position="369"/>
        <end position="383"/>
    </location>
</feature>
<feature type="compositionally biased region" description="Polar residues" evidence="6">
    <location>
        <begin position="112"/>
        <end position="129"/>
    </location>
</feature>
<organism evidence="8 9">
    <name type="scientific">Daldinia eschscholtzii</name>
    <dbReference type="NCBI Taxonomy" id="292717"/>
    <lineage>
        <taxon>Eukaryota</taxon>
        <taxon>Fungi</taxon>
        <taxon>Dikarya</taxon>
        <taxon>Ascomycota</taxon>
        <taxon>Pezizomycotina</taxon>
        <taxon>Sordariomycetes</taxon>
        <taxon>Xylariomycetidae</taxon>
        <taxon>Xylariales</taxon>
        <taxon>Hypoxylaceae</taxon>
        <taxon>Daldinia</taxon>
    </lineage>
</organism>
<gene>
    <name evidence="8" type="ORF">Daesc_009064</name>
</gene>
<proteinExistence type="predicted"/>
<evidence type="ECO:0000256" key="2">
    <source>
        <dbReference type="ARBA" id="ARBA00023125"/>
    </source>
</evidence>
<evidence type="ECO:0000259" key="7">
    <source>
        <dbReference type="PROSITE" id="PS50039"/>
    </source>
</evidence>
<keyword evidence="9" id="KW-1185">Reference proteome</keyword>
<dbReference type="PANTHER" id="PTHR46078">
    <property type="entry name" value="FORKHEAD BOX PROTEIN J2 FAMILY MEMBER"/>
    <property type="match status" value="1"/>
</dbReference>
<dbReference type="InterPro" id="IPR045912">
    <property type="entry name" value="FOXJ2/3-like"/>
</dbReference>
<feature type="region of interest" description="Disordered" evidence="6">
    <location>
        <begin position="227"/>
        <end position="268"/>
    </location>
</feature>
<dbReference type="PROSITE" id="PS00658">
    <property type="entry name" value="FORK_HEAD_2"/>
    <property type="match status" value="1"/>
</dbReference>
<feature type="compositionally biased region" description="Polar residues" evidence="6">
    <location>
        <begin position="415"/>
        <end position="429"/>
    </location>
</feature>
<dbReference type="GO" id="GO:0000981">
    <property type="term" value="F:DNA-binding transcription factor activity, RNA polymerase II-specific"/>
    <property type="evidence" value="ECO:0007669"/>
    <property type="project" value="TreeGrafter"/>
</dbReference>
<dbReference type="PANTHER" id="PTHR46078:SF2">
    <property type="entry name" value="FORK-HEAD DOMAIN-CONTAINING PROTEIN"/>
    <property type="match status" value="1"/>
</dbReference>
<feature type="region of interest" description="Disordered" evidence="6">
    <location>
        <begin position="543"/>
        <end position="572"/>
    </location>
</feature>
<evidence type="ECO:0000256" key="4">
    <source>
        <dbReference type="ARBA" id="ARBA00023242"/>
    </source>
</evidence>
<feature type="compositionally biased region" description="Polar residues" evidence="6">
    <location>
        <begin position="85"/>
        <end position="94"/>
    </location>
</feature>
<dbReference type="SUPFAM" id="SSF46785">
    <property type="entry name" value="Winged helix' DNA-binding domain"/>
    <property type="match status" value="1"/>
</dbReference>
<evidence type="ECO:0000256" key="1">
    <source>
        <dbReference type="ARBA" id="ARBA00023015"/>
    </source>
</evidence>
<dbReference type="Pfam" id="PF00250">
    <property type="entry name" value="Forkhead"/>
    <property type="match status" value="1"/>
</dbReference>
<dbReference type="InterPro" id="IPR036390">
    <property type="entry name" value="WH_DNA-bd_sf"/>
</dbReference>
<evidence type="ECO:0000256" key="5">
    <source>
        <dbReference type="PROSITE-ProRule" id="PRU00089"/>
    </source>
</evidence>
<feature type="domain" description="Fork-head" evidence="7">
    <location>
        <begin position="266"/>
        <end position="380"/>
    </location>
</feature>
<dbReference type="InterPro" id="IPR030456">
    <property type="entry name" value="TF_fork_head_CS_2"/>
</dbReference>
<sequence>MQQKYPDGLPVNCLPSCNAAPNQRRNCATQSTGNLTDPPSVDSFYIPSPASQVTEVGHQAQLPPSSAALFPMTINTSVPAFQNSQIRSASSSPQGVWPTPPSTTCEEEFDNYSYQGSPTSASRSTQPILSCSGHSSSASPRSWSPQEAHHISIHQTFFKESDNMSGYNFRSYPQVQQEQPLQSQIATSAYESTSYSSANLTASTMPQPEVLSSVHGHLESSPAAIVQSESPQAEHGLEASYNSYSQDESSQEPGEGLEENEQESEKADGPYAQLIHQAFMSRRTRAMTLQEIYQWFRENTDKEKTDKGNKRNGWQNSIRHNLSMNHAFVRRERKASSDDPLNGSGEAKKISQWVLEEWAVNGVQSTTRYRSKGSSNRRAKSRSSSRTNAHASARAMSGRKGGKKAAASKRAILGRQSTSSVYTPGNSAHSIQGQMQNVAYEGMHYPLPTHIPTHTRGEPMTPPGPSHESMMLASNPMQSMVLQANTANHEFSFGSNVPQYSHTGHHNMYALENVAGLFQGHQATINVQGSQGLSTTMHPDFNPLFEDPEDSRNNRLSMPYWNQPGASSQFQP</sequence>
<evidence type="ECO:0000256" key="6">
    <source>
        <dbReference type="SAM" id="MobiDB-lite"/>
    </source>
</evidence>
<dbReference type="EMBL" id="JBANMG010000009">
    <property type="protein sequence ID" value="KAK6948992.1"/>
    <property type="molecule type" value="Genomic_DNA"/>
</dbReference>
<reference evidence="8 9" key="1">
    <citation type="journal article" date="2024" name="Front Chem Biol">
        <title>Unveiling the potential of Daldinia eschscholtzii MFLUCC 19-0629 through bioactivity and bioinformatics studies for enhanced sustainable agriculture production.</title>
        <authorList>
            <person name="Brooks S."/>
            <person name="Weaver J.A."/>
            <person name="Klomchit A."/>
            <person name="Alharthi S.A."/>
            <person name="Onlamun T."/>
            <person name="Nurani R."/>
            <person name="Vong T.K."/>
            <person name="Alberti F."/>
            <person name="Greco C."/>
        </authorList>
    </citation>
    <scope>NUCLEOTIDE SEQUENCE [LARGE SCALE GENOMIC DNA]</scope>
    <source>
        <strain evidence="8">MFLUCC 19-0629</strain>
    </source>
</reference>
<evidence type="ECO:0000256" key="3">
    <source>
        <dbReference type="ARBA" id="ARBA00023163"/>
    </source>
</evidence>
<protein>
    <recommendedName>
        <fullName evidence="7">Fork-head domain-containing protein</fullName>
    </recommendedName>
</protein>
<feature type="region of interest" description="Disordered" evidence="6">
    <location>
        <begin position="85"/>
        <end position="146"/>
    </location>
</feature>
<dbReference type="InterPro" id="IPR036388">
    <property type="entry name" value="WH-like_DNA-bd_sf"/>
</dbReference>
<dbReference type="GO" id="GO:0000978">
    <property type="term" value="F:RNA polymerase II cis-regulatory region sequence-specific DNA binding"/>
    <property type="evidence" value="ECO:0007669"/>
    <property type="project" value="TreeGrafter"/>
</dbReference>
<dbReference type="SMART" id="SM00339">
    <property type="entry name" value="FH"/>
    <property type="match status" value="1"/>
</dbReference>
<dbReference type="InterPro" id="IPR001766">
    <property type="entry name" value="Fork_head_dom"/>
</dbReference>
<feature type="DNA-binding region" description="Fork-head" evidence="5">
    <location>
        <begin position="266"/>
        <end position="380"/>
    </location>
</feature>
<evidence type="ECO:0000313" key="8">
    <source>
        <dbReference type="EMBL" id="KAK6948992.1"/>
    </source>
</evidence>
<name>A0AAX6M9W5_9PEZI</name>
<dbReference type="GO" id="GO:0005634">
    <property type="term" value="C:nucleus"/>
    <property type="evidence" value="ECO:0007669"/>
    <property type="project" value="UniProtKB-SubCell"/>
</dbReference>
<keyword evidence="4 5" id="KW-0539">Nucleus</keyword>
<dbReference type="PROSITE" id="PS50039">
    <property type="entry name" value="FORK_HEAD_3"/>
    <property type="match status" value="1"/>
</dbReference>
<keyword evidence="2 5" id="KW-0238">DNA-binding</keyword>
<evidence type="ECO:0000313" key="9">
    <source>
        <dbReference type="Proteomes" id="UP001369815"/>
    </source>
</evidence>
<accession>A0AAX6M9W5</accession>
<keyword evidence="3" id="KW-0804">Transcription</keyword>
<dbReference type="PRINTS" id="PR00053">
    <property type="entry name" value="FORKHEAD"/>
</dbReference>
<comment type="caution">
    <text evidence="8">The sequence shown here is derived from an EMBL/GenBank/DDBJ whole genome shotgun (WGS) entry which is preliminary data.</text>
</comment>